<evidence type="ECO:0000313" key="3">
    <source>
        <dbReference type="Proteomes" id="UP001305702"/>
    </source>
</evidence>
<dbReference type="AlphaFoldDB" id="A0AA96RF56"/>
<keyword evidence="1" id="KW-0812">Transmembrane</keyword>
<evidence type="ECO:0000256" key="1">
    <source>
        <dbReference type="SAM" id="Phobius"/>
    </source>
</evidence>
<keyword evidence="3" id="KW-1185">Reference proteome</keyword>
<dbReference type="EMBL" id="CP130318">
    <property type="protein sequence ID" value="WNQ13210.1"/>
    <property type="molecule type" value="Genomic_DNA"/>
</dbReference>
<dbReference type="KEGG" id="paun:MJA45_09360"/>
<feature type="transmembrane region" description="Helical" evidence="1">
    <location>
        <begin position="20"/>
        <end position="39"/>
    </location>
</feature>
<protein>
    <submittedName>
        <fullName evidence="2">Uncharacterized protein</fullName>
    </submittedName>
</protein>
<evidence type="ECO:0000313" key="2">
    <source>
        <dbReference type="EMBL" id="WNQ13210.1"/>
    </source>
</evidence>
<name>A0AA96RF56_9BACL</name>
<accession>A0AA96RF56</accession>
<keyword evidence="1" id="KW-1133">Transmembrane helix</keyword>
<gene>
    <name evidence="2" type="ORF">MJA45_09360</name>
</gene>
<reference evidence="2 3" key="1">
    <citation type="submission" date="2022-02" db="EMBL/GenBank/DDBJ databases">
        <title>Paenibacillus sp. MBLB1776 Whole Genome Shotgun Sequencing.</title>
        <authorList>
            <person name="Hwang C.Y."/>
            <person name="Cho E.-S."/>
            <person name="Seo M.-J."/>
        </authorList>
    </citation>
    <scope>NUCLEOTIDE SEQUENCE [LARGE SCALE GENOMIC DNA]</scope>
    <source>
        <strain evidence="2 3">MBLB1776</strain>
    </source>
</reference>
<organism evidence="2 3">
    <name type="scientific">Paenibacillus aurantius</name>
    <dbReference type="NCBI Taxonomy" id="2918900"/>
    <lineage>
        <taxon>Bacteria</taxon>
        <taxon>Bacillati</taxon>
        <taxon>Bacillota</taxon>
        <taxon>Bacilli</taxon>
        <taxon>Bacillales</taxon>
        <taxon>Paenibacillaceae</taxon>
        <taxon>Paenibacillus</taxon>
    </lineage>
</organism>
<sequence length="42" mass="4868">MKKRYDSEKTYDSLFRWLSVLSTAVIVIGALLYTLYYGLAAF</sequence>
<dbReference type="RefSeq" id="WP_315606990.1">
    <property type="nucleotide sequence ID" value="NZ_CP130318.1"/>
</dbReference>
<proteinExistence type="predicted"/>
<dbReference type="Proteomes" id="UP001305702">
    <property type="component" value="Chromosome"/>
</dbReference>
<keyword evidence="1" id="KW-0472">Membrane</keyword>